<dbReference type="SMART" id="SM00100">
    <property type="entry name" value="cNMP"/>
    <property type="match status" value="3"/>
</dbReference>
<evidence type="ECO:0000259" key="1">
    <source>
        <dbReference type="PROSITE" id="PS50042"/>
    </source>
</evidence>
<dbReference type="Gene3D" id="2.60.120.10">
    <property type="entry name" value="Jelly Rolls"/>
    <property type="match status" value="3"/>
</dbReference>
<dbReference type="InterPro" id="IPR018490">
    <property type="entry name" value="cNMP-bd_dom_sf"/>
</dbReference>
<comment type="caution">
    <text evidence="2">The sequence shown here is derived from an EMBL/GenBank/DDBJ whole genome shotgun (WGS) entry which is preliminary data.</text>
</comment>
<dbReference type="InterPro" id="IPR014710">
    <property type="entry name" value="RmlC-like_jellyroll"/>
</dbReference>
<feature type="domain" description="Cyclic nucleotide-binding" evidence="1">
    <location>
        <begin position="34"/>
        <end position="142"/>
    </location>
</feature>
<dbReference type="InterPro" id="IPR000595">
    <property type="entry name" value="cNMP-bd_dom"/>
</dbReference>
<sequence>MAQGKRRKIDTLGQGGVGNTLLLQGVEFASKVPLFSTLAPSELPLVAGAFSVVEYKEDEVIIKQGDPGRELFIIESGRVAVNVQWPWLEDPVRVQELEEGSYFGEEALLSGAPRSASLVALEEPSMLDCKLWVLERSDFENLGLRHRLHFRKKQAVHMGSTDEENEHADYHEDKQEKTDAQRELLRAAFMKHENVGPLLAYLSEADVDAVVESARPLEVESGMEIMTQGDTKMVLFYIVEEGAFEVFRDGKSISMLGRGQSFGELALLVLEPCAATVRATTASKLWAIPRQTLREVRKAPLRQRVEEYVKVLGKTQQLQDACREKLAEVLTEMTFSKDEYIIRQGEEVRSFFVLYDGRVSMYVDGQQGSSRELCGDPNSGATEFFGERALVGDETSPASVRCVSDRVVVLALERQDFLRVMRRCQPSFLPAEATTASADTKGKLKGNLMEYSLDRLQEVALLGCGSYARVSLQRDRETGRFFALKALSKGRILQRRQVRQVQTERLVLKTTNSPFLIRLAATCSRPRAMEAFGAVQYHVPGAPLLHERLVLVEPGAGTTISVLSPDGGNYEEGWIQGPDIAWFGLMAGGACGVQALAGPRGLAVPVYRLRNVPTPARRGGRRGRCPGCRPSSGTCAGGRASSAAPPPPAIGVGGVLVPVRGALIVAAPGGAHVPTVDIRAQSLSHDASGARFREFRHVFVGVAETSANDLLVRGPRTTLRLCRFMAANGQTPLGRHARWKAEAKLQNDDGGVENHLMCCQMLESMATLDQLNLPDIAGESSSIVTGPTTGGRIRVIFDARACNYSFKDPLSARLPTALSPNQVEIDGPAFVATGGIYAELYRPGLLWRLRAGGGPPTCQASSRRSDPLDPRCPSVTSGFQWASVLENIAAGPGAVSLCQRALLSCPMHCQMMQLTWGTVAELDTMAAPRLPLPRLAALAIAGGVIVIGLPRMAAVAAVSHACYLRRVEGFDCELCREAFAAVAEGLGLGPLDPRPYQLRRGGASEDLASQRRTPEQVMRRGRWATAATSLKRCGKETKLSRVISQISHSVFSIGSEMPQDFSRALRSGVGARRGQLPMLVLLETGVRREAAGVPVDLPSQVPALRPG</sequence>
<name>A0ABN9WFB4_9DINO</name>
<dbReference type="InterPro" id="IPR018488">
    <property type="entry name" value="cNMP-bd_CS"/>
</dbReference>
<dbReference type="PANTHER" id="PTHR11635">
    <property type="entry name" value="CAMP-DEPENDENT PROTEIN KINASE REGULATORY CHAIN"/>
    <property type="match status" value="1"/>
</dbReference>
<dbReference type="Pfam" id="PF00027">
    <property type="entry name" value="cNMP_binding"/>
    <property type="match status" value="3"/>
</dbReference>
<dbReference type="PROSITE" id="PS00889">
    <property type="entry name" value="CNMP_BINDING_2"/>
    <property type="match status" value="1"/>
</dbReference>
<dbReference type="EMBL" id="CAUYUJ010018482">
    <property type="protein sequence ID" value="CAK0883907.1"/>
    <property type="molecule type" value="Genomic_DNA"/>
</dbReference>
<gene>
    <name evidence="2" type="ORF">PCOR1329_LOCUS65989</name>
</gene>
<keyword evidence="3" id="KW-1185">Reference proteome</keyword>
<evidence type="ECO:0000313" key="2">
    <source>
        <dbReference type="EMBL" id="CAK0883907.1"/>
    </source>
</evidence>
<protein>
    <recommendedName>
        <fullName evidence="1">Cyclic nucleotide-binding domain-containing protein</fullName>
    </recommendedName>
</protein>
<dbReference type="Proteomes" id="UP001189429">
    <property type="component" value="Unassembled WGS sequence"/>
</dbReference>
<dbReference type="PRINTS" id="PR00103">
    <property type="entry name" value="CAMPKINASE"/>
</dbReference>
<dbReference type="CDD" id="cd00038">
    <property type="entry name" value="CAP_ED"/>
    <property type="match status" value="3"/>
</dbReference>
<feature type="domain" description="Cyclic nucleotide-binding" evidence="1">
    <location>
        <begin position="198"/>
        <end position="296"/>
    </location>
</feature>
<dbReference type="PANTHER" id="PTHR11635:SF152">
    <property type="entry name" value="CAMP-DEPENDENT PROTEIN KINASE TYPE I REGULATORY SUBUNIT-RELATED"/>
    <property type="match status" value="1"/>
</dbReference>
<dbReference type="SUPFAM" id="SSF51206">
    <property type="entry name" value="cAMP-binding domain-like"/>
    <property type="match status" value="3"/>
</dbReference>
<evidence type="ECO:0000313" key="3">
    <source>
        <dbReference type="Proteomes" id="UP001189429"/>
    </source>
</evidence>
<dbReference type="Gene3D" id="3.30.200.20">
    <property type="entry name" value="Phosphorylase Kinase, domain 1"/>
    <property type="match status" value="1"/>
</dbReference>
<organism evidence="2 3">
    <name type="scientific">Prorocentrum cordatum</name>
    <dbReference type="NCBI Taxonomy" id="2364126"/>
    <lineage>
        <taxon>Eukaryota</taxon>
        <taxon>Sar</taxon>
        <taxon>Alveolata</taxon>
        <taxon>Dinophyceae</taxon>
        <taxon>Prorocentrales</taxon>
        <taxon>Prorocentraceae</taxon>
        <taxon>Prorocentrum</taxon>
    </lineage>
</organism>
<feature type="domain" description="Cyclic nucleotide-binding" evidence="1">
    <location>
        <begin position="314"/>
        <end position="421"/>
    </location>
</feature>
<dbReference type="InterPro" id="IPR050503">
    <property type="entry name" value="cAMP-dep_PK_reg_su-like"/>
</dbReference>
<accession>A0ABN9WFB4</accession>
<dbReference type="SUPFAM" id="SSF56112">
    <property type="entry name" value="Protein kinase-like (PK-like)"/>
    <property type="match status" value="1"/>
</dbReference>
<dbReference type="PROSITE" id="PS50042">
    <property type="entry name" value="CNMP_BINDING_3"/>
    <property type="match status" value="3"/>
</dbReference>
<proteinExistence type="predicted"/>
<reference evidence="2" key="1">
    <citation type="submission" date="2023-10" db="EMBL/GenBank/DDBJ databases">
        <authorList>
            <person name="Chen Y."/>
            <person name="Shah S."/>
            <person name="Dougan E. K."/>
            <person name="Thang M."/>
            <person name="Chan C."/>
        </authorList>
    </citation>
    <scope>NUCLEOTIDE SEQUENCE [LARGE SCALE GENOMIC DNA]</scope>
</reference>
<dbReference type="PROSITE" id="PS00888">
    <property type="entry name" value="CNMP_BINDING_1"/>
    <property type="match status" value="1"/>
</dbReference>
<dbReference type="InterPro" id="IPR011009">
    <property type="entry name" value="Kinase-like_dom_sf"/>
</dbReference>